<dbReference type="Pfam" id="PF23085">
    <property type="entry name" value="RRM_PARP14_3"/>
    <property type="match status" value="1"/>
</dbReference>
<reference evidence="2 3" key="1">
    <citation type="submission" date="2018-11" db="EMBL/GenBank/DDBJ databases">
        <authorList>
            <consortium name="Pathogen Informatics"/>
        </authorList>
    </citation>
    <scope>NUCLEOTIDE SEQUENCE [LARGE SCALE GENOMIC DNA]</scope>
    <source>
        <strain>Denwood</strain>
        <strain evidence="3">Zambia</strain>
    </source>
</reference>
<evidence type="ECO:0000313" key="3">
    <source>
        <dbReference type="Proteomes" id="UP000269396"/>
    </source>
</evidence>
<proteinExistence type="predicted"/>
<name>A0A183PLW2_9TREM</name>
<feature type="compositionally biased region" description="Polar residues" evidence="1">
    <location>
        <begin position="95"/>
        <end position="108"/>
    </location>
</feature>
<dbReference type="AlphaFoldDB" id="A0A183PLW2"/>
<dbReference type="GO" id="GO:0003723">
    <property type="term" value="F:RNA binding"/>
    <property type="evidence" value="ECO:0007669"/>
    <property type="project" value="UniProtKB-UniRule"/>
</dbReference>
<dbReference type="EMBL" id="UZAL01035739">
    <property type="protein sequence ID" value="VDP68342.1"/>
    <property type="molecule type" value="Genomic_DNA"/>
</dbReference>
<dbReference type="CDD" id="cd00590">
    <property type="entry name" value="RRM_SF"/>
    <property type="match status" value="1"/>
</dbReference>
<dbReference type="InterPro" id="IPR012677">
    <property type="entry name" value="Nucleotide-bd_a/b_plait_sf"/>
</dbReference>
<organism evidence="2 3">
    <name type="scientific">Schistosoma mattheei</name>
    <dbReference type="NCBI Taxonomy" id="31246"/>
    <lineage>
        <taxon>Eukaryota</taxon>
        <taxon>Metazoa</taxon>
        <taxon>Spiralia</taxon>
        <taxon>Lophotrochozoa</taxon>
        <taxon>Platyhelminthes</taxon>
        <taxon>Trematoda</taxon>
        <taxon>Digenea</taxon>
        <taxon>Strigeidida</taxon>
        <taxon>Schistosomatoidea</taxon>
        <taxon>Schistosomatidae</taxon>
        <taxon>Schistosoma</taxon>
    </lineage>
</organism>
<feature type="region of interest" description="Disordered" evidence="1">
    <location>
        <begin position="95"/>
        <end position="125"/>
    </location>
</feature>
<dbReference type="PROSITE" id="PS50102">
    <property type="entry name" value="RRM"/>
    <property type="match status" value="1"/>
</dbReference>
<accession>A0A183PLW2</accession>
<gene>
    <name evidence="2" type="ORF">SMTD_LOCUS15348</name>
</gene>
<evidence type="ECO:0000313" key="2">
    <source>
        <dbReference type="EMBL" id="VDP68342.1"/>
    </source>
</evidence>
<dbReference type="InterPro" id="IPR035979">
    <property type="entry name" value="RBD_domain_sf"/>
</dbReference>
<sequence length="125" mass="14286">MKKTRFLWIRDLPAKCKDADLRNVLERHGGGSIQKIRLFKEGHMRHAIVTFVDIKSAAAVINTENKINDSLLKMEYCSSADTTVGIINHKNINSHRNNTEITNQLPTFNNNNNSNHNNSDRKTEK</sequence>
<dbReference type="Proteomes" id="UP000269396">
    <property type="component" value="Unassembled WGS sequence"/>
</dbReference>
<dbReference type="InterPro" id="IPR000504">
    <property type="entry name" value="RRM_dom"/>
</dbReference>
<keyword evidence="3" id="KW-1185">Reference proteome</keyword>
<evidence type="ECO:0000256" key="1">
    <source>
        <dbReference type="SAM" id="MobiDB-lite"/>
    </source>
</evidence>
<protein>
    <submittedName>
        <fullName evidence="2">Uncharacterized protein</fullName>
    </submittedName>
</protein>
<dbReference type="Gene3D" id="3.30.70.330">
    <property type="match status" value="1"/>
</dbReference>
<dbReference type="SUPFAM" id="SSF54928">
    <property type="entry name" value="RNA-binding domain, RBD"/>
    <property type="match status" value="1"/>
</dbReference>
<dbReference type="STRING" id="31246.A0A183PLW2"/>